<keyword evidence="4" id="KW-1185">Reference proteome</keyword>
<evidence type="ECO:0000256" key="1">
    <source>
        <dbReference type="SAM" id="MobiDB-lite"/>
    </source>
</evidence>
<feature type="domain" description="HNH nuclease" evidence="2">
    <location>
        <begin position="172"/>
        <end position="236"/>
    </location>
</feature>
<dbReference type="OrthoDB" id="270392at2759"/>
<gene>
    <name evidence="3" type="ORF">PSALAMII_LOCUS1387</name>
</gene>
<dbReference type="AlphaFoldDB" id="A0A9W4N6J3"/>
<dbReference type="EMBL" id="CAJVPG010000044">
    <property type="protein sequence ID" value="CAG8280003.1"/>
    <property type="molecule type" value="Genomic_DNA"/>
</dbReference>
<feature type="region of interest" description="Disordered" evidence="1">
    <location>
        <begin position="1"/>
        <end position="32"/>
    </location>
</feature>
<evidence type="ECO:0000313" key="4">
    <source>
        <dbReference type="Proteomes" id="UP001152649"/>
    </source>
</evidence>
<reference evidence="3" key="1">
    <citation type="submission" date="2021-07" db="EMBL/GenBank/DDBJ databases">
        <authorList>
            <person name="Branca A.L. A."/>
        </authorList>
    </citation>
    <scope>NUCLEOTIDE SEQUENCE</scope>
</reference>
<sequence>MNNPTSCPGSSDNNLPALENRKRHLNDSLKRARKRLKPQGPFDEEYWARAGEMGALGLEKTQVQQKISLQRYNGTETEWKDSDEAKALAQQTKAHEVSRKICEKRRNDISTRIRSECLRASFMKLFTTSKLGLGIMHTGSERRNPDDQSLFRTNMIREYDAKRPDNDDHLWCPVLGDWRDSMTVVTSHLFGYMHGQTTMDAIFGKRKHPELFSPRNGILVSVFIEQHLDSGKLVIVPDLENRPKIADLVNWLKSPITRDLPLRYRDLDNRRLTFKSDFRPAARYLYFHYIIQLLRYSWQSESQGGEEAIRIMKGEHGKPFWGTPGRYLPKNMLLALVEELGHEYKPILDGASIGRSNDSQLLLEAGVRQIKHTRPSLEDAGLVCRSSQPDEEDEEESSDDEYDSDDADGGS</sequence>
<dbReference type="Proteomes" id="UP001152649">
    <property type="component" value="Unassembled WGS sequence"/>
</dbReference>
<name>A0A9W4N6J3_9EURO</name>
<evidence type="ECO:0000313" key="3">
    <source>
        <dbReference type="EMBL" id="CAG8280003.1"/>
    </source>
</evidence>
<feature type="compositionally biased region" description="Acidic residues" evidence="1">
    <location>
        <begin position="389"/>
        <end position="411"/>
    </location>
</feature>
<comment type="caution">
    <text evidence="3">The sequence shown here is derived from an EMBL/GenBank/DDBJ whole genome shotgun (WGS) entry which is preliminary data.</text>
</comment>
<feature type="region of interest" description="Disordered" evidence="1">
    <location>
        <begin position="378"/>
        <end position="411"/>
    </location>
</feature>
<dbReference type="InterPro" id="IPR003615">
    <property type="entry name" value="HNH_nuc"/>
</dbReference>
<proteinExistence type="predicted"/>
<dbReference type="Pfam" id="PF13391">
    <property type="entry name" value="HNH_2"/>
    <property type="match status" value="1"/>
</dbReference>
<evidence type="ECO:0000259" key="2">
    <source>
        <dbReference type="Pfam" id="PF13391"/>
    </source>
</evidence>
<feature type="compositionally biased region" description="Polar residues" evidence="1">
    <location>
        <begin position="1"/>
        <end position="14"/>
    </location>
</feature>
<accession>A0A9W4N6J3</accession>
<protein>
    <recommendedName>
        <fullName evidence="2">HNH nuclease domain-containing protein</fullName>
    </recommendedName>
</protein>
<organism evidence="3 4">
    <name type="scientific">Penicillium salamii</name>
    <dbReference type="NCBI Taxonomy" id="1612424"/>
    <lineage>
        <taxon>Eukaryota</taxon>
        <taxon>Fungi</taxon>
        <taxon>Dikarya</taxon>
        <taxon>Ascomycota</taxon>
        <taxon>Pezizomycotina</taxon>
        <taxon>Eurotiomycetes</taxon>
        <taxon>Eurotiomycetidae</taxon>
        <taxon>Eurotiales</taxon>
        <taxon>Aspergillaceae</taxon>
        <taxon>Penicillium</taxon>
    </lineage>
</organism>